<feature type="region of interest" description="Disordered" evidence="1">
    <location>
        <begin position="17"/>
        <end position="45"/>
    </location>
</feature>
<proteinExistence type="predicted"/>
<protein>
    <submittedName>
        <fullName evidence="2">Uncharacterized protein</fullName>
    </submittedName>
</protein>
<reference evidence="2 3" key="1">
    <citation type="submission" date="2018-07" db="EMBL/GenBank/DDBJ databases">
        <title>A high quality draft genome assembly of the barn swallow (H. rustica rustica).</title>
        <authorList>
            <person name="Formenti G."/>
            <person name="Chiara M."/>
            <person name="Poveda L."/>
            <person name="Francoijs K.-J."/>
            <person name="Bonisoli-Alquati A."/>
            <person name="Canova L."/>
            <person name="Gianfranceschi L."/>
            <person name="Horner D.S."/>
            <person name="Saino N."/>
        </authorList>
    </citation>
    <scope>NUCLEOTIDE SEQUENCE [LARGE SCALE GENOMIC DNA]</scope>
    <source>
        <strain evidence="2">Chelidonia</strain>
        <tissue evidence="2">Blood</tissue>
    </source>
</reference>
<dbReference type="Proteomes" id="UP000269221">
    <property type="component" value="Unassembled WGS sequence"/>
</dbReference>
<evidence type="ECO:0000313" key="2">
    <source>
        <dbReference type="EMBL" id="RMC15726.1"/>
    </source>
</evidence>
<organism evidence="2 3">
    <name type="scientific">Hirundo rustica rustica</name>
    <dbReference type="NCBI Taxonomy" id="333673"/>
    <lineage>
        <taxon>Eukaryota</taxon>
        <taxon>Metazoa</taxon>
        <taxon>Chordata</taxon>
        <taxon>Craniata</taxon>
        <taxon>Vertebrata</taxon>
        <taxon>Euteleostomi</taxon>
        <taxon>Archelosauria</taxon>
        <taxon>Archosauria</taxon>
        <taxon>Dinosauria</taxon>
        <taxon>Saurischia</taxon>
        <taxon>Theropoda</taxon>
        <taxon>Coelurosauria</taxon>
        <taxon>Aves</taxon>
        <taxon>Neognathae</taxon>
        <taxon>Neoaves</taxon>
        <taxon>Telluraves</taxon>
        <taxon>Australaves</taxon>
        <taxon>Passeriformes</taxon>
        <taxon>Sylvioidea</taxon>
        <taxon>Hirundinidae</taxon>
        <taxon>Hirundo</taxon>
    </lineage>
</organism>
<keyword evidence="3" id="KW-1185">Reference proteome</keyword>
<accession>A0A3M0KS25</accession>
<evidence type="ECO:0000256" key="1">
    <source>
        <dbReference type="SAM" id="MobiDB-lite"/>
    </source>
</evidence>
<dbReference type="EMBL" id="QRBI01000104">
    <property type="protein sequence ID" value="RMC15726.1"/>
    <property type="molecule type" value="Genomic_DNA"/>
</dbReference>
<gene>
    <name evidence="2" type="ORF">DUI87_07929</name>
</gene>
<sequence length="94" mass="10449">MAGVSVSLSFRNHEWMSSTTSNYGSYPGRGSEDLNNKSHPDNVGDSFTLTGLGSELIQQQPCQRNCDIVQHKEILTALPPFVPRDRLLLEVDIM</sequence>
<name>A0A3M0KS25_HIRRU</name>
<feature type="compositionally biased region" description="Basic and acidic residues" evidence="1">
    <location>
        <begin position="30"/>
        <end position="42"/>
    </location>
</feature>
<evidence type="ECO:0000313" key="3">
    <source>
        <dbReference type="Proteomes" id="UP000269221"/>
    </source>
</evidence>
<comment type="caution">
    <text evidence="2">The sequence shown here is derived from an EMBL/GenBank/DDBJ whole genome shotgun (WGS) entry which is preliminary data.</text>
</comment>
<dbReference type="AlphaFoldDB" id="A0A3M0KS25"/>